<dbReference type="GO" id="GO:0008270">
    <property type="term" value="F:zinc ion binding"/>
    <property type="evidence" value="ECO:0007669"/>
    <property type="project" value="UniProtKB-KW"/>
</dbReference>
<evidence type="ECO:0000313" key="5">
    <source>
        <dbReference type="Proteomes" id="UP000234323"/>
    </source>
</evidence>
<dbReference type="InterPro" id="IPR013087">
    <property type="entry name" value="Znf_C2H2_type"/>
</dbReference>
<organism evidence="4 5">
    <name type="scientific">Rhizophagus irregularis</name>
    <dbReference type="NCBI Taxonomy" id="588596"/>
    <lineage>
        <taxon>Eukaryota</taxon>
        <taxon>Fungi</taxon>
        <taxon>Fungi incertae sedis</taxon>
        <taxon>Mucoromycota</taxon>
        <taxon>Glomeromycotina</taxon>
        <taxon>Glomeromycetes</taxon>
        <taxon>Glomerales</taxon>
        <taxon>Glomeraceae</taxon>
        <taxon>Rhizophagus</taxon>
    </lineage>
</organism>
<dbReference type="AlphaFoldDB" id="A0A2I1G0U3"/>
<keyword evidence="1" id="KW-0863">Zinc-finger</keyword>
<feature type="domain" description="C2H2-type" evidence="3">
    <location>
        <begin position="4"/>
        <end position="31"/>
    </location>
</feature>
<gene>
    <name evidence="4" type="ORF">RhiirA4_453558</name>
</gene>
<evidence type="ECO:0000259" key="3">
    <source>
        <dbReference type="PROSITE" id="PS50157"/>
    </source>
</evidence>
<dbReference type="EMBL" id="LLXI01000092">
    <property type="protein sequence ID" value="PKY40233.1"/>
    <property type="molecule type" value="Genomic_DNA"/>
</dbReference>
<comment type="caution">
    <text evidence="4">The sequence shown here is derived from an EMBL/GenBank/DDBJ whole genome shotgun (WGS) entry which is preliminary data.</text>
</comment>
<dbReference type="PROSITE" id="PS50157">
    <property type="entry name" value="ZINC_FINGER_C2H2_2"/>
    <property type="match status" value="1"/>
</dbReference>
<proteinExistence type="predicted"/>
<reference evidence="4 5" key="1">
    <citation type="submission" date="2015-10" db="EMBL/GenBank/DDBJ databases">
        <title>Genome analyses suggest a sexual origin of heterokaryosis in a supposedly ancient asexual fungus.</title>
        <authorList>
            <person name="Ropars J."/>
            <person name="Sedzielewska K."/>
            <person name="Noel J."/>
            <person name="Charron P."/>
            <person name="Farinelli L."/>
            <person name="Marton T."/>
            <person name="Kruger M."/>
            <person name="Pelin A."/>
            <person name="Brachmann A."/>
            <person name="Corradi N."/>
        </authorList>
    </citation>
    <scope>NUCLEOTIDE SEQUENCE [LARGE SCALE GENOMIC DNA]</scope>
    <source>
        <strain evidence="4 5">A4</strain>
    </source>
</reference>
<feature type="region of interest" description="Disordered" evidence="2">
    <location>
        <begin position="64"/>
        <end position="105"/>
    </location>
</feature>
<keyword evidence="1" id="KW-0862">Zinc</keyword>
<dbReference type="Gene3D" id="3.30.160.60">
    <property type="entry name" value="Classic Zinc Finger"/>
    <property type="match status" value="1"/>
</dbReference>
<evidence type="ECO:0000256" key="1">
    <source>
        <dbReference type="PROSITE-ProRule" id="PRU00042"/>
    </source>
</evidence>
<dbReference type="SUPFAM" id="SSF57667">
    <property type="entry name" value="beta-beta-alpha zinc fingers"/>
    <property type="match status" value="1"/>
</dbReference>
<evidence type="ECO:0000256" key="2">
    <source>
        <dbReference type="SAM" id="MobiDB-lite"/>
    </source>
</evidence>
<name>A0A2I1G0U3_9GLOM</name>
<dbReference type="Proteomes" id="UP000234323">
    <property type="component" value="Unassembled WGS sequence"/>
</dbReference>
<accession>A0A2I1G0U3</accession>
<protein>
    <recommendedName>
        <fullName evidence="3">C2H2-type domain-containing protein</fullName>
    </recommendedName>
</protein>
<dbReference type="InterPro" id="IPR036236">
    <property type="entry name" value="Znf_C2H2_sf"/>
</dbReference>
<feature type="compositionally biased region" description="Acidic residues" evidence="2">
    <location>
        <begin position="76"/>
        <end position="105"/>
    </location>
</feature>
<evidence type="ECO:0000313" key="4">
    <source>
        <dbReference type="EMBL" id="PKY40233.1"/>
    </source>
</evidence>
<keyword evidence="1" id="KW-0479">Metal-binding</keyword>
<keyword evidence="5" id="KW-1185">Reference proteome</keyword>
<sequence>MTSYTCSTCGRNFSRRSSLRNYLKTHDDEVDRILREISEELNEGMAHDRLVELNDDELIEMELSDSEQQSEQLLGAEEEVREEVQEEEEVVEDDGEDEEEGEEEVSLSDYFHKLIAILNLENFLQERSYSMMFGVLSYN</sequence>